<accession>A0A8X7QLG0</accession>
<proteinExistence type="predicted"/>
<dbReference type="EMBL" id="JAAMPC010000013">
    <property type="protein sequence ID" value="KAG2272272.1"/>
    <property type="molecule type" value="Genomic_DNA"/>
</dbReference>
<protein>
    <submittedName>
        <fullName evidence="1">Uncharacterized protein</fullName>
    </submittedName>
</protein>
<sequence>MKRDGSWFQLYGEGVWEAREEISKLIRWKLDGNMSSDETRVSVVLLSKRRRSSRGERDEMVNIRTCVRPP</sequence>
<evidence type="ECO:0000313" key="1">
    <source>
        <dbReference type="EMBL" id="KAG2272272.1"/>
    </source>
</evidence>
<comment type="caution">
    <text evidence="1">The sequence shown here is derived from an EMBL/GenBank/DDBJ whole genome shotgun (WGS) entry which is preliminary data.</text>
</comment>
<dbReference type="AlphaFoldDB" id="A0A8X7QLG0"/>
<name>A0A8X7QLG0_BRACI</name>
<evidence type="ECO:0000313" key="2">
    <source>
        <dbReference type="Proteomes" id="UP000886595"/>
    </source>
</evidence>
<organism evidence="1 2">
    <name type="scientific">Brassica carinata</name>
    <name type="common">Ethiopian mustard</name>
    <name type="synonym">Abyssinian cabbage</name>
    <dbReference type="NCBI Taxonomy" id="52824"/>
    <lineage>
        <taxon>Eukaryota</taxon>
        <taxon>Viridiplantae</taxon>
        <taxon>Streptophyta</taxon>
        <taxon>Embryophyta</taxon>
        <taxon>Tracheophyta</taxon>
        <taxon>Spermatophyta</taxon>
        <taxon>Magnoliopsida</taxon>
        <taxon>eudicotyledons</taxon>
        <taxon>Gunneridae</taxon>
        <taxon>Pentapetalae</taxon>
        <taxon>rosids</taxon>
        <taxon>malvids</taxon>
        <taxon>Brassicales</taxon>
        <taxon>Brassicaceae</taxon>
        <taxon>Brassiceae</taxon>
        <taxon>Brassica</taxon>
    </lineage>
</organism>
<dbReference type="Proteomes" id="UP000886595">
    <property type="component" value="Unassembled WGS sequence"/>
</dbReference>
<keyword evidence="2" id="KW-1185">Reference proteome</keyword>
<gene>
    <name evidence="1" type="ORF">Bca52824_066827</name>
</gene>
<reference evidence="1 2" key="1">
    <citation type="submission" date="2020-02" db="EMBL/GenBank/DDBJ databases">
        <authorList>
            <person name="Ma Q."/>
            <person name="Huang Y."/>
            <person name="Song X."/>
            <person name="Pei D."/>
        </authorList>
    </citation>
    <scope>NUCLEOTIDE SEQUENCE [LARGE SCALE GENOMIC DNA]</scope>
    <source>
        <strain evidence="1">Sxm20200214</strain>
        <tissue evidence="1">Leaf</tissue>
    </source>
</reference>